<reference evidence="1 2" key="1">
    <citation type="submission" date="2016-02" db="EMBL/GenBank/DDBJ databases">
        <title>Genome analysis of coral dinoflagellate symbionts highlights evolutionary adaptations to a symbiotic lifestyle.</title>
        <authorList>
            <person name="Aranda M."/>
            <person name="Li Y."/>
            <person name="Liew Y.J."/>
            <person name="Baumgarten S."/>
            <person name="Simakov O."/>
            <person name="Wilson M."/>
            <person name="Piel J."/>
            <person name="Ashoor H."/>
            <person name="Bougouffa S."/>
            <person name="Bajic V.B."/>
            <person name="Ryu T."/>
            <person name="Ravasi T."/>
            <person name="Bayer T."/>
            <person name="Micklem G."/>
            <person name="Kim H."/>
            <person name="Bhak J."/>
            <person name="Lajeunesse T.C."/>
            <person name="Voolstra C.R."/>
        </authorList>
    </citation>
    <scope>NUCLEOTIDE SEQUENCE [LARGE SCALE GENOMIC DNA]</scope>
    <source>
        <strain evidence="1 2">CCMP2467</strain>
    </source>
</reference>
<name>A0A1Q9BZX7_SYMMI</name>
<accession>A0A1Q9BZX7</accession>
<dbReference type="EMBL" id="LSRX01002127">
    <property type="protein sequence ID" value="OLP76140.1"/>
    <property type="molecule type" value="Genomic_DNA"/>
</dbReference>
<dbReference type="AlphaFoldDB" id="A0A1Q9BZX7"/>
<evidence type="ECO:0000313" key="2">
    <source>
        <dbReference type="Proteomes" id="UP000186817"/>
    </source>
</evidence>
<sequence>MPPKLVDDDAMKLLIEKLKQLPQDKDLVGFKVTEADDEIDAVQEEDLELNKELMMLCIPVFEETGHVWNAPALQKTFATLRGDQDTGANAKKYACWALAVRATCGATGEKDFGISECHFQSSEELLWAKLVGDEKAKRTAMDNSETQALDSQGADLMNAREAEVAAACVDPPEQDDLETQLEAELEELLGEQNEDDDYARIRRHRLRMEYAHRSRRHRFRMEYAHRRDGYSFSAASELWKSSTIREIFLEDMHMEYLDLCEMFCGKGAVTAEARKHGLLCGRLDMDIGENMDMSTALLWYVASAMSIYIMLEQPQHGETSLFKMPRFQELATTFTDGQTTRVLSTGKKDALQNTQTYTKAFAEAVIDSYGALPKTSVERCFRQLSAEEEEQNIQLLFAEPIEDFWEEAGIPEFIVWMKGSRHLRLPPNWPVDW</sequence>
<organism evidence="1 2">
    <name type="scientific">Symbiodinium microadriaticum</name>
    <name type="common">Dinoflagellate</name>
    <name type="synonym">Zooxanthella microadriatica</name>
    <dbReference type="NCBI Taxonomy" id="2951"/>
    <lineage>
        <taxon>Eukaryota</taxon>
        <taxon>Sar</taxon>
        <taxon>Alveolata</taxon>
        <taxon>Dinophyceae</taxon>
        <taxon>Suessiales</taxon>
        <taxon>Symbiodiniaceae</taxon>
        <taxon>Symbiodinium</taxon>
    </lineage>
</organism>
<keyword evidence="2" id="KW-1185">Reference proteome</keyword>
<evidence type="ECO:0000313" key="1">
    <source>
        <dbReference type="EMBL" id="OLP76140.1"/>
    </source>
</evidence>
<dbReference type="OrthoDB" id="426358at2759"/>
<comment type="caution">
    <text evidence="1">The sequence shown here is derived from an EMBL/GenBank/DDBJ whole genome shotgun (WGS) entry which is preliminary data.</text>
</comment>
<protein>
    <submittedName>
        <fullName evidence="1">Uncharacterized protein</fullName>
    </submittedName>
</protein>
<gene>
    <name evidence="1" type="ORF">AK812_SmicGene43965</name>
</gene>
<proteinExistence type="predicted"/>
<dbReference type="Proteomes" id="UP000186817">
    <property type="component" value="Unassembled WGS sequence"/>
</dbReference>